<dbReference type="EMBL" id="JACHGT010000021">
    <property type="protein sequence ID" value="MBB6039370.1"/>
    <property type="molecule type" value="Genomic_DNA"/>
</dbReference>
<keyword evidence="2" id="KW-1185">Reference proteome</keyword>
<organism evidence="1 2">
    <name type="scientific">Phytomonospora endophytica</name>
    <dbReference type="NCBI Taxonomy" id="714109"/>
    <lineage>
        <taxon>Bacteria</taxon>
        <taxon>Bacillati</taxon>
        <taxon>Actinomycetota</taxon>
        <taxon>Actinomycetes</taxon>
        <taxon>Micromonosporales</taxon>
        <taxon>Micromonosporaceae</taxon>
        <taxon>Phytomonospora</taxon>
    </lineage>
</organism>
<dbReference type="AlphaFoldDB" id="A0A841G5J5"/>
<sequence>MTTDNPRPHRRRPLTIAIGAAVALVVAAALLVPRLLADDATPAADTTPSASPSHTTELTADVFAAAPELIRPGETESFDSVVREDTWEHAECPVSGAAAEGCHRAVEALFTTADGQFRITALVLAYDDKDRATAAYELINLEDRAGDVFDFQPEARQDGQYWWKLSRLRVFVVATTAGRADGRDLTAEQDERADDLAGALGEHISVYLREHYA</sequence>
<comment type="caution">
    <text evidence="1">The sequence shown here is derived from an EMBL/GenBank/DDBJ whole genome shotgun (WGS) entry which is preliminary data.</text>
</comment>
<evidence type="ECO:0000313" key="2">
    <source>
        <dbReference type="Proteomes" id="UP000548476"/>
    </source>
</evidence>
<protein>
    <submittedName>
        <fullName evidence="1">Uncharacterized protein</fullName>
    </submittedName>
</protein>
<dbReference type="RefSeq" id="WP_184792460.1">
    <property type="nucleotide sequence ID" value="NZ_BONT01000077.1"/>
</dbReference>
<dbReference type="InterPro" id="IPR006311">
    <property type="entry name" value="TAT_signal"/>
</dbReference>
<proteinExistence type="predicted"/>
<dbReference type="Proteomes" id="UP000548476">
    <property type="component" value="Unassembled WGS sequence"/>
</dbReference>
<reference evidence="1 2" key="1">
    <citation type="submission" date="2020-08" db="EMBL/GenBank/DDBJ databases">
        <title>Genomic Encyclopedia of Type Strains, Phase IV (KMG-IV): sequencing the most valuable type-strain genomes for metagenomic binning, comparative biology and taxonomic classification.</title>
        <authorList>
            <person name="Goeker M."/>
        </authorList>
    </citation>
    <scope>NUCLEOTIDE SEQUENCE [LARGE SCALE GENOMIC DNA]</scope>
    <source>
        <strain evidence="1 2">YIM 65646</strain>
    </source>
</reference>
<gene>
    <name evidence="1" type="ORF">HNR73_007264</name>
</gene>
<evidence type="ECO:0000313" key="1">
    <source>
        <dbReference type="EMBL" id="MBB6039370.1"/>
    </source>
</evidence>
<accession>A0A841G5J5</accession>
<name>A0A841G5J5_9ACTN</name>
<dbReference type="PROSITE" id="PS51318">
    <property type="entry name" value="TAT"/>
    <property type="match status" value="1"/>
</dbReference>